<keyword evidence="2" id="KW-1185">Reference proteome</keyword>
<dbReference type="EMBL" id="SCEB01214621">
    <property type="protein sequence ID" value="RXM34212.1"/>
    <property type="molecule type" value="Genomic_DNA"/>
</dbReference>
<protein>
    <submittedName>
        <fullName evidence="1">Uncharacterized protein</fullName>
    </submittedName>
</protein>
<sequence>MTAQEAIHNWVIPCNILSNFEEKECWWTIEAEEEPDVEAVANVKIGSWTVGVGTADMADTAVADAGEGQTAGSRCHFTAGNALCAAVLVWTDGSEGAVFLREFTLIRSDTLQEESLSEILANHKSEDLLIPNPENGPCGQLS</sequence>
<organism evidence="1 2">
    <name type="scientific">Acipenser ruthenus</name>
    <name type="common">Sterlet sturgeon</name>
    <dbReference type="NCBI Taxonomy" id="7906"/>
    <lineage>
        <taxon>Eukaryota</taxon>
        <taxon>Metazoa</taxon>
        <taxon>Chordata</taxon>
        <taxon>Craniata</taxon>
        <taxon>Vertebrata</taxon>
        <taxon>Euteleostomi</taxon>
        <taxon>Actinopterygii</taxon>
        <taxon>Chondrostei</taxon>
        <taxon>Acipenseriformes</taxon>
        <taxon>Acipenseridae</taxon>
        <taxon>Acipenser</taxon>
    </lineage>
</organism>
<gene>
    <name evidence="1" type="ORF">EOD39_4932</name>
</gene>
<evidence type="ECO:0000313" key="1">
    <source>
        <dbReference type="EMBL" id="RXM34212.1"/>
    </source>
</evidence>
<name>A0A444UGC1_ACIRT</name>
<reference evidence="1 2" key="1">
    <citation type="submission" date="2019-01" db="EMBL/GenBank/DDBJ databases">
        <title>Draft Genome and Complete Hox-Cluster Characterization of the Sterlet Sturgeon (Acipenser ruthenus).</title>
        <authorList>
            <person name="Wei Q."/>
        </authorList>
    </citation>
    <scope>NUCLEOTIDE SEQUENCE [LARGE SCALE GENOMIC DNA]</scope>
    <source>
        <strain evidence="1">WHYD16114868_AA</strain>
        <tissue evidence="1">Blood</tissue>
    </source>
</reference>
<dbReference type="AlphaFoldDB" id="A0A444UGC1"/>
<proteinExistence type="predicted"/>
<dbReference type="Proteomes" id="UP000289886">
    <property type="component" value="Unassembled WGS sequence"/>
</dbReference>
<evidence type="ECO:0000313" key="2">
    <source>
        <dbReference type="Proteomes" id="UP000289886"/>
    </source>
</evidence>
<comment type="caution">
    <text evidence="1">The sequence shown here is derived from an EMBL/GenBank/DDBJ whole genome shotgun (WGS) entry which is preliminary data.</text>
</comment>
<accession>A0A444UGC1</accession>